<feature type="coiled-coil region" evidence="2">
    <location>
        <begin position="406"/>
        <end position="433"/>
    </location>
</feature>
<feature type="region of interest" description="Disordered" evidence="3">
    <location>
        <begin position="507"/>
        <end position="568"/>
    </location>
</feature>
<evidence type="ECO:0000256" key="2">
    <source>
        <dbReference type="SAM" id="Coils"/>
    </source>
</evidence>
<organism evidence="5 6">
    <name type="scientific">Triparma laevis f. inornata</name>
    <dbReference type="NCBI Taxonomy" id="1714386"/>
    <lineage>
        <taxon>Eukaryota</taxon>
        <taxon>Sar</taxon>
        <taxon>Stramenopiles</taxon>
        <taxon>Ochrophyta</taxon>
        <taxon>Bolidophyceae</taxon>
        <taxon>Parmales</taxon>
        <taxon>Triparmaceae</taxon>
        <taxon>Triparma</taxon>
    </lineage>
</organism>
<dbReference type="InterPro" id="IPR033192">
    <property type="entry name" value="ODAD3"/>
</dbReference>
<evidence type="ECO:0000313" key="5">
    <source>
        <dbReference type="EMBL" id="GMH82602.1"/>
    </source>
</evidence>
<dbReference type="Pfam" id="PF21773">
    <property type="entry name" value="ODAD1_CC"/>
    <property type="match status" value="2"/>
</dbReference>
<accession>A0A9W7B2B5</accession>
<keyword evidence="1 2" id="KW-0175">Coiled coil</keyword>
<dbReference type="Proteomes" id="UP001162640">
    <property type="component" value="Unassembled WGS sequence"/>
</dbReference>
<comment type="caution">
    <text evidence="5">The sequence shown here is derived from an EMBL/GenBank/DDBJ whole genome shotgun (WGS) entry which is preliminary data.</text>
</comment>
<dbReference type="GO" id="GO:0036158">
    <property type="term" value="P:outer dynein arm assembly"/>
    <property type="evidence" value="ECO:0007669"/>
    <property type="project" value="InterPro"/>
</dbReference>
<protein>
    <recommendedName>
        <fullName evidence="4">ODAD1 central coiled coil region domain-containing protein</fullName>
    </recommendedName>
</protein>
<dbReference type="GO" id="GO:0035253">
    <property type="term" value="C:ciliary rootlet"/>
    <property type="evidence" value="ECO:0007669"/>
    <property type="project" value="TreeGrafter"/>
</dbReference>
<dbReference type="PANTHER" id="PTHR46518">
    <property type="entry name" value="COILED-COIL DOMAIN-CONTAINING PROTEIN 151"/>
    <property type="match status" value="1"/>
</dbReference>
<name>A0A9W7B2B5_9STRA</name>
<feature type="coiled-coil region" evidence="2">
    <location>
        <begin position="3"/>
        <end position="93"/>
    </location>
</feature>
<evidence type="ECO:0000313" key="6">
    <source>
        <dbReference type="Proteomes" id="UP001162640"/>
    </source>
</evidence>
<proteinExistence type="predicted"/>
<evidence type="ECO:0000256" key="3">
    <source>
        <dbReference type="SAM" id="MobiDB-lite"/>
    </source>
</evidence>
<sequence>MPGDVMEQQIEDLRERMRLLQQDRRANVDLLETNKTTNADETRYLREENKDLRIRLSQLQRTNDDAQGENQELVHAQREVLRMRAEYDSLKSLSTKHNGQLNKLKDEVKTCSLEAKRPNQEDNPMTRQIRILENRLDKAMIKYNEAQSIKTTYEQIVKRLKEERVGFDNQLQALERTLQAKQRDYEELLFLSGDANHAREVSQQELQKVKGAYEEERLRRETELRERHQVVQLRKTMYDRAMKREAKRQEIIEKSIMEDDIDGEGESALRASMSTGALGGTGGSSKSADEFQKAASNNKIDIFENAFRKIKEATGVSDVNEVIKKIEGQEGTSANLMSLTKENQARVESLTETRETMKKKVEEIKYSSSGGGHRRKMVDDKEESLSTSINVLDRWKGKYERFATTLISVKAGIEHLQDKIENAREDVGGMKSELQDDTIVHVLRESEDTLLTLFNRVKANQAEEHAITGGSMDPAVPGALHKQASIHGISAIDGLDEDELRENRPFNQRINLPNPNDDGNEHEHEDNLGDLDEEELTRDKVKKASSQILVAQDRKNKKSKKKARAGGQ</sequence>
<reference evidence="6" key="1">
    <citation type="journal article" date="2023" name="Commun. Biol.">
        <title>Genome analysis of Parmales, the sister group of diatoms, reveals the evolutionary specialization of diatoms from phago-mixotrophs to photoautotrophs.</title>
        <authorList>
            <person name="Ban H."/>
            <person name="Sato S."/>
            <person name="Yoshikawa S."/>
            <person name="Yamada K."/>
            <person name="Nakamura Y."/>
            <person name="Ichinomiya M."/>
            <person name="Sato N."/>
            <person name="Blanc-Mathieu R."/>
            <person name="Endo H."/>
            <person name="Kuwata A."/>
            <person name="Ogata H."/>
        </authorList>
    </citation>
    <scope>NUCLEOTIDE SEQUENCE [LARGE SCALE GENOMIC DNA]</scope>
</reference>
<dbReference type="AlphaFoldDB" id="A0A9W7B2B5"/>
<dbReference type="GO" id="GO:0036064">
    <property type="term" value="C:ciliary basal body"/>
    <property type="evidence" value="ECO:0007669"/>
    <property type="project" value="TreeGrafter"/>
</dbReference>
<feature type="compositionally biased region" description="Basic residues" evidence="3">
    <location>
        <begin position="555"/>
        <end position="568"/>
    </location>
</feature>
<feature type="coiled-coil region" evidence="2">
    <location>
        <begin position="129"/>
        <end position="191"/>
    </location>
</feature>
<dbReference type="EMBL" id="BLQM01000316">
    <property type="protein sequence ID" value="GMH82602.1"/>
    <property type="molecule type" value="Genomic_DNA"/>
</dbReference>
<evidence type="ECO:0000256" key="1">
    <source>
        <dbReference type="ARBA" id="ARBA00023054"/>
    </source>
</evidence>
<feature type="domain" description="ODAD1 central coiled coil region" evidence="4">
    <location>
        <begin position="127"/>
        <end position="251"/>
    </location>
</feature>
<dbReference type="PANTHER" id="PTHR46518:SF1">
    <property type="entry name" value="OUTER DYNEIN ARM-DOCKING COMPLEX SUBUNIT 3"/>
    <property type="match status" value="1"/>
</dbReference>
<dbReference type="GO" id="GO:0097542">
    <property type="term" value="C:ciliary tip"/>
    <property type="evidence" value="ECO:0007669"/>
    <property type="project" value="TreeGrafter"/>
</dbReference>
<evidence type="ECO:0000259" key="4">
    <source>
        <dbReference type="Pfam" id="PF21773"/>
    </source>
</evidence>
<dbReference type="InterPro" id="IPR049258">
    <property type="entry name" value="ODAD1_CC"/>
</dbReference>
<feature type="domain" description="ODAD1 central coiled coil region" evidence="4">
    <location>
        <begin position="287"/>
        <end position="423"/>
    </location>
</feature>
<gene>
    <name evidence="5" type="ORF">TL16_g09313</name>
</gene>
<dbReference type="GO" id="GO:0003341">
    <property type="term" value="P:cilium movement"/>
    <property type="evidence" value="ECO:0007669"/>
    <property type="project" value="InterPro"/>
</dbReference>